<keyword evidence="3 7" id="KW-0812">Transmembrane</keyword>
<feature type="transmembrane region" description="Helical" evidence="7">
    <location>
        <begin position="69"/>
        <end position="97"/>
    </location>
</feature>
<evidence type="ECO:0000259" key="8">
    <source>
        <dbReference type="Pfam" id="PF09335"/>
    </source>
</evidence>
<dbReference type="Proteomes" id="UP001642484">
    <property type="component" value="Unassembled WGS sequence"/>
</dbReference>
<dbReference type="PANTHER" id="PTHR12677:SF59">
    <property type="entry name" value="GOLGI APPARATUS MEMBRANE PROTEIN TVP38-RELATED"/>
    <property type="match status" value="1"/>
</dbReference>
<feature type="compositionally biased region" description="Basic and acidic residues" evidence="6">
    <location>
        <begin position="9"/>
        <end position="19"/>
    </location>
</feature>
<dbReference type="InterPro" id="IPR032816">
    <property type="entry name" value="VTT_dom"/>
</dbReference>
<comment type="caution">
    <text evidence="9">The sequence shown here is derived from an EMBL/GenBank/DDBJ whole genome shotgun (WGS) entry which is preliminary data.</text>
</comment>
<comment type="subcellular location">
    <subcellularLocation>
        <location evidence="1">Cell membrane</location>
        <topology evidence="1">Multi-pass membrane protein</topology>
    </subcellularLocation>
</comment>
<dbReference type="InterPro" id="IPR015414">
    <property type="entry name" value="TMEM64"/>
</dbReference>
<dbReference type="PANTHER" id="PTHR12677">
    <property type="entry name" value="GOLGI APPARATUS MEMBRANE PROTEIN TVP38-RELATED"/>
    <property type="match status" value="1"/>
</dbReference>
<protein>
    <recommendedName>
        <fullName evidence="8">VTT domain-containing protein</fullName>
    </recommendedName>
</protein>
<evidence type="ECO:0000313" key="9">
    <source>
        <dbReference type="EMBL" id="CAK9116463.1"/>
    </source>
</evidence>
<evidence type="ECO:0000256" key="5">
    <source>
        <dbReference type="ARBA" id="ARBA00023136"/>
    </source>
</evidence>
<evidence type="ECO:0000256" key="1">
    <source>
        <dbReference type="ARBA" id="ARBA00004651"/>
    </source>
</evidence>
<keyword evidence="10" id="KW-1185">Reference proteome</keyword>
<reference evidence="9 10" key="1">
    <citation type="submission" date="2024-02" db="EMBL/GenBank/DDBJ databases">
        <authorList>
            <person name="Chen Y."/>
            <person name="Shah S."/>
            <person name="Dougan E. K."/>
            <person name="Thang M."/>
            <person name="Chan C."/>
        </authorList>
    </citation>
    <scope>NUCLEOTIDE SEQUENCE [LARGE SCALE GENOMIC DNA]</scope>
</reference>
<dbReference type="EMBL" id="CAXAMN010028406">
    <property type="protein sequence ID" value="CAK9116463.1"/>
    <property type="molecule type" value="Genomic_DNA"/>
</dbReference>
<evidence type="ECO:0000313" key="10">
    <source>
        <dbReference type="Proteomes" id="UP001642484"/>
    </source>
</evidence>
<feature type="transmembrane region" description="Helical" evidence="7">
    <location>
        <begin position="186"/>
        <end position="209"/>
    </location>
</feature>
<keyword evidence="4 7" id="KW-1133">Transmembrane helix</keyword>
<sequence length="226" mass="23822">MAGPMPKQDSTHQDPEKPKKASKRHLALGVGTLLALIAAYVYKQGGKEELLNVIRETLLSLQSLRNYGALGWVIFVVVFIAQLTVCLPGTMVVDVALGNIYGPLSCAVLGTAASVLAKTISALVSLFLGRLFGQALGLEFPAALQRHMAAVQKRPLKALFLARLAPISTGVKNYALSLLPPEDVPLLPYTLAVLAANLIVTTGVCILGAGADNLVDALDQVMSSSH</sequence>
<keyword evidence="5 7" id="KW-0472">Membrane</keyword>
<evidence type="ECO:0000256" key="6">
    <source>
        <dbReference type="SAM" id="MobiDB-lite"/>
    </source>
</evidence>
<feature type="transmembrane region" description="Helical" evidence="7">
    <location>
        <begin position="104"/>
        <end position="128"/>
    </location>
</feature>
<evidence type="ECO:0000256" key="7">
    <source>
        <dbReference type="SAM" id="Phobius"/>
    </source>
</evidence>
<organism evidence="9 10">
    <name type="scientific">Durusdinium trenchii</name>
    <dbReference type="NCBI Taxonomy" id="1381693"/>
    <lineage>
        <taxon>Eukaryota</taxon>
        <taxon>Sar</taxon>
        <taxon>Alveolata</taxon>
        <taxon>Dinophyceae</taxon>
        <taxon>Suessiales</taxon>
        <taxon>Symbiodiniaceae</taxon>
        <taxon>Durusdinium</taxon>
    </lineage>
</organism>
<feature type="region of interest" description="Disordered" evidence="6">
    <location>
        <begin position="1"/>
        <end position="23"/>
    </location>
</feature>
<gene>
    <name evidence="9" type="ORF">CCMP2556_LOCUS54034</name>
</gene>
<proteinExistence type="predicted"/>
<evidence type="ECO:0000256" key="4">
    <source>
        <dbReference type="ARBA" id="ARBA00022989"/>
    </source>
</evidence>
<keyword evidence="2" id="KW-1003">Cell membrane</keyword>
<name>A0ABP0SVS3_9DINO</name>
<accession>A0ABP0SVS3</accession>
<evidence type="ECO:0000256" key="3">
    <source>
        <dbReference type="ARBA" id="ARBA00022692"/>
    </source>
</evidence>
<feature type="domain" description="VTT" evidence="8">
    <location>
        <begin position="88"/>
        <end position="209"/>
    </location>
</feature>
<evidence type="ECO:0000256" key="2">
    <source>
        <dbReference type="ARBA" id="ARBA00022475"/>
    </source>
</evidence>
<feature type="transmembrane region" description="Helical" evidence="7">
    <location>
        <begin position="25"/>
        <end position="42"/>
    </location>
</feature>
<dbReference type="Pfam" id="PF09335">
    <property type="entry name" value="VTT_dom"/>
    <property type="match status" value="1"/>
</dbReference>